<dbReference type="Gene3D" id="3.40.50.300">
    <property type="entry name" value="P-loop containing nucleotide triphosphate hydrolases"/>
    <property type="match status" value="1"/>
</dbReference>
<evidence type="ECO:0000313" key="3">
    <source>
        <dbReference type="EMBL" id="ESL04613.1"/>
    </source>
</evidence>
<feature type="domain" description="Bacterial type II secretion system protein E" evidence="2">
    <location>
        <begin position="276"/>
        <end position="430"/>
    </location>
</feature>
<dbReference type="EMBL" id="ACIL03000003">
    <property type="protein sequence ID" value="ESL04613.1"/>
    <property type="molecule type" value="Genomic_DNA"/>
</dbReference>
<protein>
    <recommendedName>
        <fullName evidence="2">Bacterial type II secretion system protein E domain-containing protein</fullName>
    </recommendedName>
</protein>
<dbReference type="InterPro" id="IPR001482">
    <property type="entry name" value="T2SS/T4SS_dom"/>
</dbReference>
<organism evidence="3 4">
    <name type="scientific">Catonella morbi ATCC 51271</name>
    <dbReference type="NCBI Taxonomy" id="592026"/>
    <lineage>
        <taxon>Bacteria</taxon>
        <taxon>Bacillati</taxon>
        <taxon>Bacillota</taxon>
        <taxon>Clostridia</taxon>
        <taxon>Lachnospirales</taxon>
        <taxon>Lachnospiraceae</taxon>
        <taxon>Catonella</taxon>
    </lineage>
</organism>
<dbReference type="HOGENOM" id="CLU_030333_0_0_9"/>
<evidence type="ECO:0000256" key="1">
    <source>
        <dbReference type="ARBA" id="ARBA00006611"/>
    </source>
</evidence>
<comment type="similarity">
    <text evidence="1">Belongs to the GSP E family.</text>
</comment>
<dbReference type="PANTHER" id="PTHR30486:SF6">
    <property type="entry name" value="TYPE IV PILUS RETRACTATION ATPASE PILT"/>
    <property type="match status" value="1"/>
</dbReference>
<evidence type="ECO:0000313" key="4">
    <source>
        <dbReference type="Proteomes" id="UP000018227"/>
    </source>
</evidence>
<dbReference type="PANTHER" id="PTHR30486">
    <property type="entry name" value="TWITCHING MOTILITY PROTEIN PILT"/>
    <property type="match status" value="1"/>
</dbReference>
<dbReference type="AlphaFoldDB" id="V2Y6S9"/>
<dbReference type="Gene3D" id="3.30.450.90">
    <property type="match status" value="1"/>
</dbReference>
<dbReference type="SUPFAM" id="SSF52540">
    <property type="entry name" value="P-loop containing nucleoside triphosphate hydrolases"/>
    <property type="match status" value="1"/>
</dbReference>
<dbReference type="eggNOG" id="COG4962">
    <property type="taxonomic scope" value="Bacteria"/>
</dbReference>
<gene>
    <name evidence="3" type="ORF">GCWU0000282_000327</name>
</gene>
<dbReference type="OrthoDB" id="1981678at2"/>
<dbReference type="RefSeq" id="WP_023353231.1">
    <property type="nucleotide sequence ID" value="NZ_KI535366.1"/>
</dbReference>
<name>V2Y6S9_9FIRM</name>
<dbReference type="Proteomes" id="UP000018227">
    <property type="component" value="Unassembled WGS sequence"/>
</dbReference>
<comment type="caution">
    <text evidence="3">The sequence shown here is derived from an EMBL/GenBank/DDBJ whole genome shotgun (WGS) entry which is preliminary data.</text>
</comment>
<sequence length="539" mass="61757">MSFKNYTESSVEANSIVDFDTLLQAIKDDFTQLLRVNLNIGPFLMKERLLRIERREELREALRTCGSGNEASKIFVKSYITTLLADKYKISEENIHLFLKEDSEYRFKVNLEKFIGRYGKFGLEKLIERYFSEIIIKSEKRIIDEKALGRAFGRFNHESTTFPEKMDILCQKIYENYKGNGIIDSLLPLVIDGISGGVSSDNGSFCVWLMYKGNSVSLSFLKFKGEAEIKRICRNLCKSYGIGQLSERRGYIVAELADGSRASISRPPFCESWSFFIRKFRMENILEMEDIITGEGSENIIKLLKYLVVGERLVAVTGEQGSGKTTLLASMVKFIPDWLNIRVTEMSFELHLRQRFPGRNIVSFKETEGVGIQEGLDFTKKTDGNVTILGEVATMQAVLFLVQIAQNASAFTLFTHHAKDTTALIHYIRNSLLMQGNFRNEKVALMQAVSSVRINIHIKKNAFGERYIEKISEIIPCESETGFTEKVIAYNTKGKYILKEELSRETEEAVYERLPENETSDFIKYIKQWQRVKDGKMVV</sequence>
<dbReference type="GO" id="GO:0016887">
    <property type="term" value="F:ATP hydrolysis activity"/>
    <property type="evidence" value="ECO:0007669"/>
    <property type="project" value="InterPro"/>
</dbReference>
<proteinExistence type="inferred from homology"/>
<keyword evidence="4" id="KW-1185">Reference proteome</keyword>
<evidence type="ECO:0000259" key="2">
    <source>
        <dbReference type="Pfam" id="PF00437"/>
    </source>
</evidence>
<dbReference type="InterPro" id="IPR050921">
    <property type="entry name" value="T4SS_GSP_E_ATPase"/>
</dbReference>
<reference evidence="3 4" key="1">
    <citation type="submission" date="2013-06" db="EMBL/GenBank/DDBJ databases">
        <authorList>
            <person name="Weinstock G."/>
            <person name="Sodergren E."/>
            <person name="Clifton S."/>
            <person name="Fulton L."/>
            <person name="Fulton B."/>
            <person name="Courtney L."/>
            <person name="Fronick C."/>
            <person name="Harrison M."/>
            <person name="Strong C."/>
            <person name="Farmer C."/>
            <person name="Delahaunty K."/>
            <person name="Markovic C."/>
            <person name="Hall O."/>
            <person name="Minx P."/>
            <person name="Tomlinson C."/>
            <person name="Mitreva M."/>
            <person name="Nelson J."/>
            <person name="Hou S."/>
            <person name="Wollam A."/>
            <person name="Pepin K.H."/>
            <person name="Johnson M."/>
            <person name="Bhonagiri V."/>
            <person name="Nash W.E."/>
            <person name="Warren W."/>
            <person name="Chinwalla A."/>
            <person name="Mardis E.R."/>
            <person name="Wilson R.K."/>
        </authorList>
    </citation>
    <scope>NUCLEOTIDE SEQUENCE [LARGE SCALE GENOMIC DNA]</scope>
    <source>
        <strain evidence="3 4">ATCC 51271</strain>
    </source>
</reference>
<dbReference type="InterPro" id="IPR027417">
    <property type="entry name" value="P-loop_NTPase"/>
</dbReference>
<dbReference type="Pfam" id="PF00437">
    <property type="entry name" value="T2SSE"/>
    <property type="match status" value="1"/>
</dbReference>
<accession>V2Y6S9</accession>
<dbReference type="STRING" id="592026.GCWU0000282_000327"/>